<sequence length="288" mass="29187">MATARATAVAATALVVAMVLGAPAAAGSPSGSSHYMAAAVQFESQAAPSGAPRDTLLLNIAGMAALANAAAGEGADVVVFPEFGAYGGGFTGKCSAPTDKSAYCETYPEGGAGANPCVSGSGPASLVAASCAARNASVMASFNLCDARPEGNYNAQLVFGADGTLLANYHKSHPWQQKCFVEPPAADIEHVIVDAPFGVKFGVFTCKDILYNDPAAVLAKQYGIKHFLYSAAIPLIGADAARLFTVAHNVTLVMGNLQSGQTGVFTDGHRLTAAPKSGNQITMAAVLK</sequence>
<dbReference type="PANTHER" id="PTHR10609">
    <property type="entry name" value="BIOTINIDASE-RELATED"/>
    <property type="match status" value="1"/>
</dbReference>
<protein>
    <recommendedName>
        <fullName evidence="3">CN hydrolase domain-containing protein</fullName>
    </recommendedName>
</protein>
<evidence type="ECO:0000313" key="4">
    <source>
        <dbReference type="EMBL" id="CAD8910969.1"/>
    </source>
</evidence>
<dbReference type="SUPFAM" id="SSF56317">
    <property type="entry name" value="Carbon-nitrogen hydrolase"/>
    <property type="match status" value="1"/>
</dbReference>
<proteinExistence type="inferred from homology"/>
<dbReference type="InterPro" id="IPR040154">
    <property type="entry name" value="Biotinidase/VNN"/>
</dbReference>
<gene>
    <name evidence="4" type="ORF">BSP0115_LOCUS4174</name>
</gene>
<dbReference type="InterPro" id="IPR036526">
    <property type="entry name" value="C-N_Hydrolase_sf"/>
</dbReference>
<accession>A0A7S1G5Q6</accession>
<evidence type="ECO:0000259" key="3">
    <source>
        <dbReference type="PROSITE" id="PS50263"/>
    </source>
</evidence>
<name>A0A7S1G5Q6_9STRA</name>
<reference evidence="4" key="1">
    <citation type="submission" date="2021-01" db="EMBL/GenBank/DDBJ databases">
        <authorList>
            <person name="Corre E."/>
            <person name="Pelletier E."/>
            <person name="Niang G."/>
            <person name="Scheremetjew M."/>
            <person name="Finn R."/>
            <person name="Kale V."/>
            <person name="Holt S."/>
            <person name="Cochrane G."/>
            <person name="Meng A."/>
            <person name="Brown T."/>
            <person name="Cohen L."/>
        </authorList>
    </citation>
    <scope>NUCLEOTIDE SEQUENCE</scope>
    <source>
        <strain evidence="4">Ms1</strain>
    </source>
</reference>
<feature type="domain" description="CN hydrolase" evidence="3">
    <location>
        <begin position="35"/>
        <end position="288"/>
    </location>
</feature>
<dbReference type="AlphaFoldDB" id="A0A7S1G5Q6"/>
<comment type="similarity">
    <text evidence="1">Belongs to the carbon-nitrogen hydrolase superfamily. BTD/VNN family.</text>
</comment>
<dbReference type="PROSITE" id="PS50263">
    <property type="entry name" value="CN_HYDROLASE"/>
    <property type="match status" value="1"/>
</dbReference>
<feature type="chain" id="PRO_5031476847" description="CN hydrolase domain-containing protein" evidence="2">
    <location>
        <begin position="22"/>
        <end position="288"/>
    </location>
</feature>
<dbReference type="EMBL" id="HBFS01006179">
    <property type="protein sequence ID" value="CAD8910969.1"/>
    <property type="molecule type" value="Transcribed_RNA"/>
</dbReference>
<dbReference type="PANTHER" id="PTHR10609:SF27">
    <property type="entry name" value="CN HYDROLASE DOMAIN-CONTAINING PROTEIN-RELATED"/>
    <property type="match status" value="1"/>
</dbReference>
<dbReference type="Gene3D" id="3.60.110.10">
    <property type="entry name" value="Carbon-nitrogen hydrolase"/>
    <property type="match status" value="1"/>
</dbReference>
<dbReference type="Pfam" id="PF00795">
    <property type="entry name" value="CN_hydrolase"/>
    <property type="match status" value="1"/>
</dbReference>
<feature type="signal peptide" evidence="2">
    <location>
        <begin position="1"/>
        <end position="21"/>
    </location>
</feature>
<evidence type="ECO:0000256" key="2">
    <source>
        <dbReference type="SAM" id="SignalP"/>
    </source>
</evidence>
<organism evidence="4">
    <name type="scientific">Bicosoecida sp. CB-2014</name>
    <dbReference type="NCBI Taxonomy" id="1486930"/>
    <lineage>
        <taxon>Eukaryota</taxon>
        <taxon>Sar</taxon>
        <taxon>Stramenopiles</taxon>
        <taxon>Bigyra</taxon>
        <taxon>Opalozoa</taxon>
        <taxon>Bicosoecida</taxon>
    </lineage>
</organism>
<keyword evidence="2" id="KW-0732">Signal</keyword>
<evidence type="ECO:0000256" key="1">
    <source>
        <dbReference type="ARBA" id="ARBA00008225"/>
    </source>
</evidence>
<dbReference type="InterPro" id="IPR003010">
    <property type="entry name" value="C-N_Hydrolase"/>
</dbReference>